<evidence type="ECO:0008006" key="5">
    <source>
        <dbReference type="Google" id="ProtNLM"/>
    </source>
</evidence>
<reference evidence="4" key="1">
    <citation type="journal article" date="2017" name="bioRxiv">
        <title>Comparative analysis of the genomes of Stylophora pistillata and Acropora digitifera provides evidence for extensive differences between species of corals.</title>
        <authorList>
            <person name="Voolstra C.R."/>
            <person name="Li Y."/>
            <person name="Liew Y.J."/>
            <person name="Baumgarten S."/>
            <person name="Zoccola D."/>
            <person name="Flot J.-F."/>
            <person name="Tambutte S."/>
            <person name="Allemand D."/>
            <person name="Aranda M."/>
        </authorList>
    </citation>
    <scope>NUCLEOTIDE SEQUENCE [LARGE SCALE GENOMIC DNA]</scope>
</reference>
<name>A0A2B4RI64_STYPI</name>
<feature type="compositionally biased region" description="Basic and acidic residues" evidence="1">
    <location>
        <begin position="1"/>
        <end position="11"/>
    </location>
</feature>
<keyword evidence="2" id="KW-1133">Transmembrane helix</keyword>
<feature type="transmembrane region" description="Helical" evidence="2">
    <location>
        <begin position="145"/>
        <end position="168"/>
    </location>
</feature>
<keyword evidence="4" id="KW-1185">Reference proteome</keyword>
<dbReference type="OrthoDB" id="5984408at2759"/>
<feature type="region of interest" description="Disordered" evidence="1">
    <location>
        <begin position="1"/>
        <end position="27"/>
    </location>
</feature>
<evidence type="ECO:0000313" key="3">
    <source>
        <dbReference type="EMBL" id="PFX15955.1"/>
    </source>
</evidence>
<proteinExistence type="predicted"/>
<dbReference type="PANTHER" id="PTHR46880:SF5">
    <property type="entry name" value="DUF4371 DOMAIN-CONTAINING PROTEIN"/>
    <property type="match status" value="1"/>
</dbReference>
<organism evidence="3 4">
    <name type="scientific">Stylophora pistillata</name>
    <name type="common">Smooth cauliflower coral</name>
    <dbReference type="NCBI Taxonomy" id="50429"/>
    <lineage>
        <taxon>Eukaryota</taxon>
        <taxon>Metazoa</taxon>
        <taxon>Cnidaria</taxon>
        <taxon>Anthozoa</taxon>
        <taxon>Hexacorallia</taxon>
        <taxon>Scleractinia</taxon>
        <taxon>Astrocoeniina</taxon>
        <taxon>Pocilloporidae</taxon>
        <taxon>Stylophora</taxon>
    </lineage>
</organism>
<dbReference type="Proteomes" id="UP000225706">
    <property type="component" value="Unassembled WGS sequence"/>
</dbReference>
<keyword evidence="2" id="KW-0472">Membrane</keyword>
<dbReference type="EMBL" id="LSMT01000591">
    <property type="protein sequence ID" value="PFX15955.1"/>
    <property type="molecule type" value="Genomic_DNA"/>
</dbReference>
<keyword evidence="2" id="KW-0812">Transmembrane</keyword>
<dbReference type="SUPFAM" id="SSF53098">
    <property type="entry name" value="Ribonuclease H-like"/>
    <property type="match status" value="1"/>
</dbReference>
<sequence length="262" mass="29978">MERRNLHKDKMTGFGSDGASVMRGKNNGVSKQMKDDSPFLVSIHCMAHRLALCTSQAANGIPYLAKFKEILTDLYRYFDKSALQSLAEFETIFEHPELEIKEVFDIRWLSFYGALETMYRTRPSLPAYVESRHHPRGFKKSLKEFNIIATLCMMMDVILILTFISLALQKEHVELASVQAQIPQIVVKAFGILSLHNVRFQNENLSTYGNEELETLLSHYGSAKEPKVVKMYQQLWMSKNAELNGTLLKGWLLESITRGPHC</sequence>
<evidence type="ECO:0000256" key="2">
    <source>
        <dbReference type="SAM" id="Phobius"/>
    </source>
</evidence>
<dbReference type="PANTHER" id="PTHR46880">
    <property type="entry name" value="RAS-ASSOCIATING DOMAIN-CONTAINING PROTEIN"/>
    <property type="match status" value="1"/>
</dbReference>
<gene>
    <name evidence="3" type="ORF">AWC38_SpisGene19803</name>
</gene>
<dbReference type="InterPro" id="IPR012337">
    <property type="entry name" value="RNaseH-like_sf"/>
</dbReference>
<evidence type="ECO:0000313" key="4">
    <source>
        <dbReference type="Proteomes" id="UP000225706"/>
    </source>
</evidence>
<accession>A0A2B4RI64</accession>
<comment type="caution">
    <text evidence="3">The sequence shown here is derived from an EMBL/GenBank/DDBJ whole genome shotgun (WGS) entry which is preliminary data.</text>
</comment>
<evidence type="ECO:0000256" key="1">
    <source>
        <dbReference type="SAM" id="MobiDB-lite"/>
    </source>
</evidence>
<protein>
    <recommendedName>
        <fullName evidence="5">Zinc finger protein 862</fullName>
    </recommendedName>
</protein>
<dbReference type="AlphaFoldDB" id="A0A2B4RI64"/>